<evidence type="ECO:0000313" key="4">
    <source>
        <dbReference type="EMBL" id="EPX75551.1"/>
    </source>
</evidence>
<proteinExistence type="predicted"/>
<keyword evidence="1 4" id="KW-0808">Transferase</keyword>
<dbReference type="EMBL" id="APVH01000075">
    <property type="protein sequence ID" value="EPX75551.1"/>
    <property type="molecule type" value="Genomic_DNA"/>
</dbReference>
<dbReference type="GO" id="GO:0016746">
    <property type="term" value="F:acyltransferase activity"/>
    <property type="evidence" value="ECO:0007669"/>
    <property type="project" value="UniProtKB-KW"/>
</dbReference>
<dbReference type="InterPro" id="IPR018357">
    <property type="entry name" value="Hexapep_transf_CS"/>
</dbReference>
<evidence type="ECO:0000256" key="3">
    <source>
        <dbReference type="ARBA" id="ARBA00023315"/>
    </source>
</evidence>
<protein>
    <submittedName>
        <fullName evidence="4">Putative acetyltransferase</fullName>
    </submittedName>
</protein>
<dbReference type="PROSITE" id="PS00101">
    <property type="entry name" value="HEXAPEP_TRANSFERASES"/>
    <property type="match status" value="1"/>
</dbReference>
<dbReference type="AlphaFoldDB" id="S9Q2P6"/>
<comment type="caution">
    <text evidence="4">The sequence shown here is derived from an EMBL/GenBank/DDBJ whole genome shotgun (WGS) entry which is preliminary data.</text>
</comment>
<reference evidence="5" key="1">
    <citation type="journal article" date="2014" name="Stand. Genomic Sci.">
        <title>Genome sequence of the exopolysaccharide-producing Salipiger mucosus type strain (DSM 16094(T)), a moderately halophilic member of the Roseobacter clade.</title>
        <authorList>
            <person name="Riedel T."/>
            <person name="Spring S."/>
            <person name="Fiebig A."/>
            <person name="Petersen J."/>
            <person name="Kyrpides N.C."/>
            <person name="Goker M."/>
            <person name="Klenk H.P."/>
        </authorList>
    </citation>
    <scope>NUCLEOTIDE SEQUENCE [LARGE SCALE GENOMIC DNA]</scope>
    <source>
        <strain evidence="5">DSM 16094</strain>
    </source>
</reference>
<evidence type="ECO:0000256" key="2">
    <source>
        <dbReference type="ARBA" id="ARBA00022737"/>
    </source>
</evidence>
<dbReference type="CDD" id="cd03349">
    <property type="entry name" value="LbH_XAT"/>
    <property type="match status" value="1"/>
</dbReference>
<sequence length="248" mass="27615">MNEQVSISWLKSRGVEALSRGGLNNKVTLPRNTQIEAPASLKWTQYEFRLELGAFSYQVSGYCFGAKIGRYCSFGEEVQIGRQNHPMSWISTSPAFYLGDRLFDLDGGFEGAEGYHDYAFDFEGPPTRPRITTIGNDVWIGHGAQVMAGVTIGDGAVVASGAVVSKDVPPYAVVAGNPAVIKKWRVPPIFVSPLLRTKWWRYAPWQLDHLDPTDIQKFLHGVHKIEEPPFAPDVIDLRPQKAQQQKQA</sequence>
<dbReference type="PANTHER" id="PTHR23416">
    <property type="entry name" value="SIALIC ACID SYNTHASE-RELATED"/>
    <property type="match status" value="1"/>
</dbReference>
<accession>S9Q2P6</accession>
<dbReference type="RefSeq" id="WP_020039275.1">
    <property type="nucleotide sequence ID" value="NZ_KE557294.1"/>
</dbReference>
<dbReference type="Proteomes" id="UP000015347">
    <property type="component" value="Unassembled WGS sequence"/>
</dbReference>
<keyword evidence="3" id="KW-0012">Acyltransferase</keyword>
<evidence type="ECO:0000313" key="5">
    <source>
        <dbReference type="Proteomes" id="UP000015347"/>
    </source>
</evidence>
<dbReference type="InterPro" id="IPR051159">
    <property type="entry name" value="Hexapeptide_acetyltransf"/>
</dbReference>
<dbReference type="InterPro" id="IPR011004">
    <property type="entry name" value="Trimer_LpxA-like_sf"/>
</dbReference>
<dbReference type="Pfam" id="PF00132">
    <property type="entry name" value="Hexapep"/>
    <property type="match status" value="1"/>
</dbReference>
<dbReference type="Gene3D" id="2.160.10.10">
    <property type="entry name" value="Hexapeptide repeat proteins"/>
    <property type="match status" value="1"/>
</dbReference>
<organism evidence="4 5">
    <name type="scientific">Salipiger mucosus DSM 16094</name>
    <dbReference type="NCBI Taxonomy" id="1123237"/>
    <lineage>
        <taxon>Bacteria</taxon>
        <taxon>Pseudomonadati</taxon>
        <taxon>Pseudomonadota</taxon>
        <taxon>Alphaproteobacteria</taxon>
        <taxon>Rhodobacterales</taxon>
        <taxon>Roseobacteraceae</taxon>
        <taxon>Salipiger</taxon>
    </lineage>
</organism>
<dbReference type="OrthoDB" id="9815592at2"/>
<name>S9Q2P6_9RHOB</name>
<dbReference type="HOGENOM" id="CLU_051638_5_0_5"/>
<keyword evidence="5" id="KW-1185">Reference proteome</keyword>
<keyword evidence="2" id="KW-0677">Repeat</keyword>
<evidence type="ECO:0000256" key="1">
    <source>
        <dbReference type="ARBA" id="ARBA00022679"/>
    </source>
</evidence>
<gene>
    <name evidence="4" type="ORF">Salmuc_03185</name>
</gene>
<dbReference type="STRING" id="1123237.Salmuc_03185"/>
<dbReference type="SUPFAM" id="SSF51161">
    <property type="entry name" value="Trimeric LpxA-like enzymes"/>
    <property type="match status" value="1"/>
</dbReference>
<dbReference type="eggNOG" id="COG0110">
    <property type="taxonomic scope" value="Bacteria"/>
</dbReference>
<dbReference type="InterPro" id="IPR001451">
    <property type="entry name" value="Hexapep"/>
</dbReference>